<name>H0JL77_9NOCA</name>
<evidence type="ECO:0000256" key="1">
    <source>
        <dbReference type="SAM" id="MobiDB-lite"/>
    </source>
</evidence>
<accession>H0JL77</accession>
<dbReference type="Proteomes" id="UP000005064">
    <property type="component" value="Unassembled WGS sequence"/>
</dbReference>
<comment type="caution">
    <text evidence="2">The sequence shown here is derived from an EMBL/GenBank/DDBJ whole genome shotgun (WGS) entry which is preliminary data.</text>
</comment>
<dbReference type="EMBL" id="AHBW01000026">
    <property type="protein sequence ID" value="EHK86412.1"/>
    <property type="molecule type" value="Genomic_DNA"/>
</dbReference>
<dbReference type="AlphaFoldDB" id="H0JL77"/>
<evidence type="ECO:0000313" key="2">
    <source>
        <dbReference type="EMBL" id="EHK86412.1"/>
    </source>
</evidence>
<proteinExistence type="predicted"/>
<sequence>MSAHPYPDPADSWDPLPPSPPGHGPWELVDQRAYHRAWKDDLPVAIVDVVHGDRHQTKYFIAHMNGGTR</sequence>
<evidence type="ECO:0000313" key="3">
    <source>
        <dbReference type="Proteomes" id="UP000005064"/>
    </source>
</evidence>
<feature type="region of interest" description="Disordered" evidence="1">
    <location>
        <begin position="1"/>
        <end position="27"/>
    </location>
</feature>
<protein>
    <submittedName>
        <fullName evidence="2">Uncharacterized protein</fullName>
    </submittedName>
</protein>
<dbReference type="PATRIC" id="fig|1114960.4.peg.320"/>
<organism evidence="2 3">
    <name type="scientific">Rhodococcus pyridinivorans AK37</name>
    <dbReference type="NCBI Taxonomy" id="1114960"/>
    <lineage>
        <taxon>Bacteria</taxon>
        <taxon>Bacillati</taxon>
        <taxon>Actinomycetota</taxon>
        <taxon>Actinomycetes</taxon>
        <taxon>Mycobacteriales</taxon>
        <taxon>Nocardiaceae</taxon>
        <taxon>Rhodococcus</taxon>
    </lineage>
</organism>
<gene>
    <name evidence="2" type="ORF">AK37_01652</name>
</gene>
<reference evidence="2 3" key="1">
    <citation type="submission" date="2011-12" db="EMBL/GenBank/DDBJ databases">
        <authorList>
            <person name="Kriszt B."/>
            <person name="Tancsics A."/>
            <person name="Cserhati M."/>
            <person name="Toth A."/>
            <person name="Nagy I."/>
            <person name="Horvath B."/>
            <person name="Tamura T."/>
            <person name="Kukolya J."/>
            <person name="Szoboszlay S."/>
        </authorList>
    </citation>
    <scope>NUCLEOTIDE SEQUENCE [LARGE SCALE GENOMIC DNA]</scope>
    <source>
        <strain evidence="2 3">AK37</strain>
    </source>
</reference>
<dbReference type="RefSeq" id="WP_006550332.1">
    <property type="nucleotide sequence ID" value="NZ_AHBW01000026.1"/>
</dbReference>